<comment type="caution">
    <text evidence="7">The sequence shown here is derived from an EMBL/GenBank/DDBJ whole genome shotgun (WGS) entry which is preliminary data.</text>
</comment>
<dbReference type="Proteomes" id="UP000077173">
    <property type="component" value="Unassembled WGS sequence"/>
</dbReference>
<keyword evidence="3" id="KW-0479">Metal-binding</keyword>
<keyword evidence="5" id="KW-0813">Transport</keyword>
<dbReference type="PROSITE" id="PS01033">
    <property type="entry name" value="GLOBIN"/>
    <property type="match status" value="1"/>
</dbReference>
<name>A0A176YW00_9BRAD</name>
<dbReference type="EMBL" id="LSEF01000089">
    <property type="protein sequence ID" value="OAF11566.1"/>
    <property type="molecule type" value="Genomic_DNA"/>
</dbReference>
<dbReference type="GO" id="GO:0020037">
    <property type="term" value="F:heme binding"/>
    <property type="evidence" value="ECO:0007669"/>
    <property type="project" value="InterPro"/>
</dbReference>
<evidence type="ECO:0000256" key="4">
    <source>
        <dbReference type="ARBA" id="ARBA00023004"/>
    </source>
</evidence>
<comment type="similarity">
    <text evidence="5">Belongs to the globin family.</text>
</comment>
<evidence type="ECO:0000256" key="1">
    <source>
        <dbReference type="ARBA" id="ARBA00022617"/>
    </source>
</evidence>
<dbReference type="GO" id="GO:0019825">
    <property type="term" value="F:oxygen binding"/>
    <property type="evidence" value="ECO:0007669"/>
    <property type="project" value="InterPro"/>
</dbReference>
<proteinExistence type="inferred from homology"/>
<dbReference type="InterPro" id="IPR000971">
    <property type="entry name" value="Globin"/>
</dbReference>
<evidence type="ECO:0000256" key="2">
    <source>
        <dbReference type="ARBA" id="ARBA00022621"/>
    </source>
</evidence>
<dbReference type="GO" id="GO:0071500">
    <property type="term" value="P:cellular response to nitrosative stress"/>
    <property type="evidence" value="ECO:0007669"/>
    <property type="project" value="TreeGrafter"/>
</dbReference>
<dbReference type="GO" id="GO:0071949">
    <property type="term" value="F:FAD binding"/>
    <property type="evidence" value="ECO:0007669"/>
    <property type="project" value="TreeGrafter"/>
</dbReference>
<dbReference type="CDD" id="cd12131">
    <property type="entry name" value="HGbI-like"/>
    <property type="match status" value="1"/>
</dbReference>
<evidence type="ECO:0000313" key="8">
    <source>
        <dbReference type="Proteomes" id="UP000077173"/>
    </source>
</evidence>
<dbReference type="GO" id="GO:0046210">
    <property type="term" value="P:nitric oxide catabolic process"/>
    <property type="evidence" value="ECO:0007669"/>
    <property type="project" value="TreeGrafter"/>
</dbReference>
<dbReference type="GO" id="GO:0046872">
    <property type="term" value="F:metal ion binding"/>
    <property type="evidence" value="ECO:0007669"/>
    <property type="project" value="UniProtKB-KW"/>
</dbReference>
<keyword evidence="4" id="KW-0408">Iron</keyword>
<dbReference type="Pfam" id="PF00042">
    <property type="entry name" value="Globin"/>
    <property type="match status" value="1"/>
</dbReference>
<reference evidence="7 8" key="1">
    <citation type="submission" date="2016-02" db="EMBL/GenBank/DDBJ databases">
        <title>Draft genome sequence of the strain BR 10247T Bradyrhizobium neotropicale isolated from nodules of Centrolobium paraense.</title>
        <authorList>
            <person name="Simoes-Araujo J.L."/>
            <person name="Barauna A.C."/>
            <person name="Silva K."/>
            <person name="Zilli J.E."/>
        </authorList>
    </citation>
    <scope>NUCLEOTIDE SEQUENCE [LARGE SCALE GENOMIC DNA]</scope>
    <source>
        <strain evidence="7 8">BR 10247</strain>
    </source>
</reference>
<evidence type="ECO:0000313" key="7">
    <source>
        <dbReference type="EMBL" id="OAF11566.1"/>
    </source>
</evidence>
<dbReference type="Gene3D" id="1.10.490.10">
    <property type="entry name" value="Globins"/>
    <property type="match status" value="1"/>
</dbReference>
<dbReference type="InterPro" id="IPR012292">
    <property type="entry name" value="Globin/Proto"/>
</dbReference>
<feature type="domain" description="Globin" evidence="6">
    <location>
        <begin position="1"/>
        <end position="134"/>
    </location>
</feature>
<evidence type="ECO:0000256" key="5">
    <source>
        <dbReference type="RuleBase" id="RU000356"/>
    </source>
</evidence>
<dbReference type="GO" id="GO:0005344">
    <property type="term" value="F:oxygen carrier activity"/>
    <property type="evidence" value="ECO:0007669"/>
    <property type="project" value="UniProtKB-KW"/>
</dbReference>
<evidence type="ECO:0000256" key="3">
    <source>
        <dbReference type="ARBA" id="ARBA00022723"/>
    </source>
</evidence>
<dbReference type="AlphaFoldDB" id="A0A176YW00"/>
<keyword evidence="7" id="KW-0675">Receptor</keyword>
<protein>
    <submittedName>
        <fullName evidence="7">Hemin receptor</fullName>
    </submittedName>
</protein>
<dbReference type="PANTHER" id="PTHR43396:SF3">
    <property type="entry name" value="FLAVOHEMOPROTEIN"/>
    <property type="match status" value="1"/>
</dbReference>
<keyword evidence="1 5" id="KW-0349">Heme</keyword>
<organism evidence="7 8">
    <name type="scientific">Bradyrhizobium neotropicale</name>
    <dbReference type="NCBI Taxonomy" id="1497615"/>
    <lineage>
        <taxon>Bacteria</taxon>
        <taxon>Pseudomonadati</taxon>
        <taxon>Pseudomonadota</taxon>
        <taxon>Alphaproteobacteria</taxon>
        <taxon>Hyphomicrobiales</taxon>
        <taxon>Nitrobacteraceae</taxon>
        <taxon>Bradyrhizobium</taxon>
    </lineage>
</organism>
<dbReference type="SUPFAM" id="SSF46458">
    <property type="entry name" value="Globin-like"/>
    <property type="match status" value="1"/>
</dbReference>
<keyword evidence="8" id="KW-1185">Reference proteome</keyword>
<evidence type="ECO:0000259" key="6">
    <source>
        <dbReference type="PROSITE" id="PS01033"/>
    </source>
</evidence>
<dbReference type="GO" id="GO:0008941">
    <property type="term" value="F:nitric oxide dioxygenase NAD(P)H activity"/>
    <property type="evidence" value="ECO:0007669"/>
    <property type="project" value="TreeGrafter"/>
</dbReference>
<dbReference type="RefSeq" id="WP_063680577.1">
    <property type="nucleotide sequence ID" value="NZ_LSEF01000089.1"/>
</dbReference>
<gene>
    <name evidence="7" type="ORF">AXW67_22385</name>
</gene>
<dbReference type="PANTHER" id="PTHR43396">
    <property type="entry name" value="FLAVOHEMOPROTEIN"/>
    <property type="match status" value="1"/>
</dbReference>
<dbReference type="InterPro" id="IPR009050">
    <property type="entry name" value="Globin-like_sf"/>
</dbReference>
<accession>A0A176YW00</accession>
<keyword evidence="2 5" id="KW-0561">Oxygen transport</keyword>
<sequence length="139" mass="15891">MNEQTISLVQESFKKLAPKADEVGMMFYDRLFEIYPEVRPMFARDIGPQSRKLVQMLALVVNGLRNLDSILPAVKELAQRHHGYGVVDAHYQAVGSTLIWTLRRSLGEAFTTEVERAWHDAFETLSTVMIEASRERRPA</sequence>